<comment type="caution">
    <text evidence="12">The sequence shown here is derived from an EMBL/GenBank/DDBJ whole genome shotgun (WGS) entry which is preliminary data.</text>
</comment>
<evidence type="ECO:0000313" key="12">
    <source>
        <dbReference type="EMBL" id="MPM70970.1"/>
    </source>
</evidence>
<protein>
    <submittedName>
        <fullName evidence="12">UDP-N-acetylglucosamine--N-acetylmuramyl-(Pentapeptide) pyrophosphoryl-undecaprenol N-acetylglucosamine transferase</fullName>
        <ecNumber evidence="12">2.4.1.227</ecNumber>
    </submittedName>
</protein>
<dbReference type="AlphaFoldDB" id="A0A645BZM5"/>
<dbReference type="Pfam" id="PF04101">
    <property type="entry name" value="Glyco_tran_28_C"/>
    <property type="match status" value="1"/>
</dbReference>
<keyword evidence="9" id="KW-0961">Cell wall biogenesis/degradation</keyword>
<evidence type="ECO:0000256" key="2">
    <source>
        <dbReference type="ARBA" id="ARBA00022618"/>
    </source>
</evidence>
<evidence type="ECO:0000256" key="5">
    <source>
        <dbReference type="ARBA" id="ARBA00022960"/>
    </source>
</evidence>
<evidence type="ECO:0000256" key="9">
    <source>
        <dbReference type="ARBA" id="ARBA00023316"/>
    </source>
</evidence>
<evidence type="ECO:0000256" key="3">
    <source>
        <dbReference type="ARBA" id="ARBA00022676"/>
    </source>
</evidence>
<gene>
    <name evidence="12" type="primary">murG_29</name>
    <name evidence="12" type="ORF">SDC9_117933</name>
</gene>
<keyword evidence="8" id="KW-0131">Cell cycle</keyword>
<evidence type="ECO:0000256" key="8">
    <source>
        <dbReference type="ARBA" id="ARBA00023306"/>
    </source>
</evidence>
<organism evidence="12">
    <name type="scientific">bioreactor metagenome</name>
    <dbReference type="NCBI Taxonomy" id="1076179"/>
    <lineage>
        <taxon>unclassified sequences</taxon>
        <taxon>metagenomes</taxon>
        <taxon>ecological metagenomes</taxon>
    </lineage>
</organism>
<feature type="domain" description="Glycosyl transferase family 28 C-terminal" evidence="11">
    <location>
        <begin position="172"/>
        <end position="337"/>
    </location>
</feature>
<feature type="domain" description="Glycosyltransferase family 28 N-terminal" evidence="10">
    <location>
        <begin position="1"/>
        <end position="124"/>
    </location>
</feature>
<sequence>MYPALSILQAINERAESVLWVGGEGGMEADLVARQNIPFRAVPAAGLHGVGLRSLPANLVKLTQGYFAARRILREFHPDVLLFTGGYVAAPVAVAGLKIPTLLYVPDIEPGLALKALSKVADTITLTTETSSQFFPANKRLVVTGYPTRADLRKLDRQSARKQLGLNNDLPVLMISGGSKGARLINQAITANLSELLKIAQVIHLTGELDWPEIQKVQSTLPTELSSRYHPFPYLHEEMAVAFSSADVVLSRAGASTLGELPFYGLPAILVPYPFAWRYQKVNADYLANKGAALVVENEVLSEKLLSTLQSLFTEPEKLQIMSSAMASLAQPNAAARIADLVVEMGSRKASERKPAND</sequence>
<dbReference type="EC" id="2.4.1.227" evidence="12"/>
<dbReference type="CDD" id="cd03785">
    <property type="entry name" value="GT28_MurG"/>
    <property type="match status" value="1"/>
</dbReference>
<dbReference type="InterPro" id="IPR007235">
    <property type="entry name" value="Glyco_trans_28_C"/>
</dbReference>
<keyword evidence="2" id="KW-0132">Cell division</keyword>
<evidence type="ECO:0000256" key="6">
    <source>
        <dbReference type="ARBA" id="ARBA00022984"/>
    </source>
</evidence>
<dbReference type="PANTHER" id="PTHR21015">
    <property type="entry name" value="UDP-N-ACETYLGLUCOSAMINE--N-ACETYLMURAMYL-(PENTAPEPTIDE) PYROPHOSPHORYL-UNDECAPRENOL N-ACETYLGLUCOSAMINE TRANSFERASE 1"/>
    <property type="match status" value="1"/>
</dbReference>
<evidence type="ECO:0000256" key="4">
    <source>
        <dbReference type="ARBA" id="ARBA00022679"/>
    </source>
</evidence>
<dbReference type="GO" id="GO:0009252">
    <property type="term" value="P:peptidoglycan biosynthetic process"/>
    <property type="evidence" value="ECO:0007669"/>
    <property type="project" value="UniProtKB-KW"/>
</dbReference>
<dbReference type="GO" id="GO:0050511">
    <property type="term" value="F:undecaprenyldiphospho-muramoylpentapeptide beta-N-acetylglucosaminyltransferase activity"/>
    <property type="evidence" value="ECO:0007669"/>
    <property type="project" value="InterPro"/>
</dbReference>
<dbReference type="InterPro" id="IPR006009">
    <property type="entry name" value="GlcNAc_MurG"/>
</dbReference>
<accession>A0A645BZM5</accession>
<dbReference type="GO" id="GO:0005975">
    <property type="term" value="P:carbohydrate metabolic process"/>
    <property type="evidence" value="ECO:0007669"/>
    <property type="project" value="InterPro"/>
</dbReference>
<name>A0A645BZM5_9ZZZZ</name>
<keyword evidence="7" id="KW-0472">Membrane</keyword>
<dbReference type="InterPro" id="IPR004276">
    <property type="entry name" value="GlycoTrans_28_N"/>
</dbReference>
<dbReference type="GO" id="GO:0008360">
    <property type="term" value="P:regulation of cell shape"/>
    <property type="evidence" value="ECO:0007669"/>
    <property type="project" value="UniProtKB-KW"/>
</dbReference>
<dbReference type="Pfam" id="PF03033">
    <property type="entry name" value="Glyco_transf_28"/>
    <property type="match status" value="1"/>
</dbReference>
<dbReference type="GO" id="GO:0051301">
    <property type="term" value="P:cell division"/>
    <property type="evidence" value="ECO:0007669"/>
    <property type="project" value="UniProtKB-KW"/>
</dbReference>
<dbReference type="EMBL" id="VSSQ01023819">
    <property type="protein sequence ID" value="MPM70970.1"/>
    <property type="molecule type" value="Genomic_DNA"/>
</dbReference>
<dbReference type="HAMAP" id="MF_00033">
    <property type="entry name" value="MurG"/>
    <property type="match status" value="1"/>
</dbReference>
<keyword evidence="3 12" id="KW-0328">Glycosyltransferase</keyword>
<reference evidence="12" key="1">
    <citation type="submission" date="2019-08" db="EMBL/GenBank/DDBJ databases">
        <authorList>
            <person name="Kucharzyk K."/>
            <person name="Murdoch R.W."/>
            <person name="Higgins S."/>
            <person name="Loffler F."/>
        </authorList>
    </citation>
    <scope>NUCLEOTIDE SEQUENCE</scope>
</reference>
<dbReference type="Gene3D" id="3.40.50.2000">
    <property type="entry name" value="Glycogen Phosphorylase B"/>
    <property type="match status" value="2"/>
</dbReference>
<keyword evidence="6" id="KW-0573">Peptidoglycan synthesis</keyword>
<evidence type="ECO:0000259" key="11">
    <source>
        <dbReference type="Pfam" id="PF04101"/>
    </source>
</evidence>
<dbReference type="SUPFAM" id="SSF53756">
    <property type="entry name" value="UDP-Glycosyltransferase/glycogen phosphorylase"/>
    <property type="match status" value="1"/>
</dbReference>
<keyword evidence="4 12" id="KW-0808">Transferase</keyword>
<dbReference type="GO" id="GO:0071555">
    <property type="term" value="P:cell wall organization"/>
    <property type="evidence" value="ECO:0007669"/>
    <property type="project" value="UniProtKB-KW"/>
</dbReference>
<evidence type="ECO:0000256" key="1">
    <source>
        <dbReference type="ARBA" id="ARBA00022475"/>
    </source>
</evidence>
<evidence type="ECO:0000259" key="10">
    <source>
        <dbReference type="Pfam" id="PF03033"/>
    </source>
</evidence>
<proteinExistence type="inferred from homology"/>
<dbReference type="PANTHER" id="PTHR21015:SF22">
    <property type="entry name" value="GLYCOSYLTRANSFERASE"/>
    <property type="match status" value="1"/>
</dbReference>
<evidence type="ECO:0000256" key="7">
    <source>
        <dbReference type="ARBA" id="ARBA00023136"/>
    </source>
</evidence>
<keyword evidence="1" id="KW-1003">Cell membrane</keyword>
<keyword evidence="5" id="KW-0133">Cell shape</keyword>